<gene>
    <name evidence="3" type="ORF">PAN0_007c3345</name>
</gene>
<organism evidence="3">
    <name type="scientific">Pseudozyma antarctica</name>
    <name type="common">Yeast</name>
    <name type="synonym">Candida antarctica</name>
    <dbReference type="NCBI Taxonomy" id="84753"/>
    <lineage>
        <taxon>Eukaryota</taxon>
        <taxon>Fungi</taxon>
        <taxon>Dikarya</taxon>
        <taxon>Basidiomycota</taxon>
        <taxon>Ustilaginomycotina</taxon>
        <taxon>Ustilaginomycetes</taxon>
        <taxon>Ustilaginales</taxon>
        <taxon>Ustilaginaceae</taxon>
        <taxon>Moesziomyces</taxon>
    </lineage>
</organism>
<feature type="region of interest" description="Disordered" evidence="1">
    <location>
        <begin position="1"/>
        <end position="20"/>
    </location>
</feature>
<dbReference type="AlphaFoldDB" id="A0A081CEN2"/>
<dbReference type="EMBL" id="DF830074">
    <property type="protein sequence ID" value="GAK65128.1"/>
    <property type="molecule type" value="Genomic_DNA"/>
</dbReference>
<reference evidence="3" key="1">
    <citation type="submission" date="2014-07" db="EMBL/GenBank/DDBJ databases">
        <title>Draft genome sequence of the yeast Pseudozyma antarctica JCM 10317 known as a producer of lipase B which used in a wide range of industrial applications.</title>
        <authorList>
            <person name="Morita T."/>
            <person name="Saika A."/>
            <person name="Koike H."/>
        </authorList>
    </citation>
    <scope>NUCLEOTIDE SEQUENCE</scope>
    <source>
        <strain evidence="3">JCM 10317</strain>
    </source>
</reference>
<name>A0A081CEN2_PSEA2</name>
<sequence>MRLRLDAARRHRRRSVKRTRTNLRASPVGAPVDFIWLHGVVARLEPRVLPRNLRTRRRGFTLSSSHSHQPAADQVWDAVAGTSSNMIRLNWTALATGLLCMLVSLVNVACLPLSYHFPSAASAASAAAAVAAPAASMPKSHLPSWVVVKLATSNLPMTINNKVGHTRHASGTRIPAWHTGPWDQAWSLWDDVSTKIAGTIPESKLRKRAVGFNVEREIINHLRPDDWLQRTKDFSRSLFGLKLHVTPQQHASVANRYRSQIPASAYRSRIAASSYRSRIPASAYPYTRAKSFATRPRRPATRW</sequence>
<dbReference type="HOGENOM" id="CLU_918261_0_0_1"/>
<proteinExistence type="predicted"/>
<keyword evidence="2" id="KW-0812">Transmembrane</keyword>
<evidence type="ECO:0000313" key="4">
    <source>
        <dbReference type="Proteomes" id="UP000053758"/>
    </source>
</evidence>
<evidence type="ECO:0000256" key="2">
    <source>
        <dbReference type="SAM" id="Phobius"/>
    </source>
</evidence>
<accession>A0A081CEN2</accession>
<feature type="compositionally biased region" description="Basic residues" evidence="1">
    <location>
        <begin position="9"/>
        <end position="20"/>
    </location>
</feature>
<dbReference type="GeneID" id="26304036"/>
<evidence type="ECO:0000256" key="1">
    <source>
        <dbReference type="SAM" id="MobiDB-lite"/>
    </source>
</evidence>
<feature type="transmembrane region" description="Helical" evidence="2">
    <location>
        <begin position="93"/>
        <end position="115"/>
    </location>
</feature>
<dbReference type="Proteomes" id="UP000053758">
    <property type="component" value="Unassembled WGS sequence"/>
</dbReference>
<protein>
    <submittedName>
        <fullName evidence="3">Uncharacterized protein</fullName>
    </submittedName>
</protein>
<evidence type="ECO:0000313" key="3">
    <source>
        <dbReference type="EMBL" id="GAK65128.1"/>
    </source>
</evidence>
<keyword evidence="2" id="KW-1133">Transmembrane helix</keyword>
<keyword evidence="2" id="KW-0472">Membrane</keyword>
<keyword evidence="4" id="KW-1185">Reference proteome</keyword>
<dbReference type="RefSeq" id="XP_014656915.1">
    <property type="nucleotide sequence ID" value="XM_014801429.1"/>
</dbReference>